<dbReference type="RefSeq" id="XP_023178179.2">
    <property type="nucleotide sequence ID" value="XM_023322411.2"/>
</dbReference>
<reference evidence="4" key="1">
    <citation type="submission" date="2025-08" db="UniProtKB">
        <authorList>
            <consortium name="RefSeq"/>
        </authorList>
    </citation>
    <scope>IDENTIFICATION</scope>
    <source>
        <strain evidence="4">15085-1641.00</strain>
        <tissue evidence="4">Whole body</tissue>
    </source>
</reference>
<protein>
    <submittedName>
        <fullName evidence="4">Uncharacterized protein LOC111604347</fullName>
    </submittedName>
</protein>
<evidence type="ECO:0000256" key="2">
    <source>
        <dbReference type="SAM" id="SignalP"/>
    </source>
</evidence>
<keyword evidence="1" id="KW-1133">Transmembrane helix</keyword>
<dbReference type="AlphaFoldDB" id="A0A6J1MGF2"/>
<keyword evidence="2" id="KW-0732">Signal</keyword>
<feature type="transmembrane region" description="Helical" evidence="1">
    <location>
        <begin position="147"/>
        <end position="168"/>
    </location>
</feature>
<sequence>MTQTLTLTLILLLASIPSLTHCVKIIVTDNECVNCSRYRASCEVNTTGWTAFKMHMSDANLVRRLVNVYDSETSNNMANCVFDEYTLIAEIETFLCFWAPYFGCQAVTSKNYVNKHHFHRVVCHICAKYCKCRMSTKSAAYIARESSIYFCQIICFVFYYLINGPLVVK</sequence>
<feature type="chain" id="PRO_5026912004" evidence="2">
    <location>
        <begin position="23"/>
        <end position="169"/>
    </location>
</feature>
<keyword evidence="1" id="KW-0472">Membrane</keyword>
<name>A0A6J1MGF2_DROHY</name>
<keyword evidence="1" id="KW-0812">Transmembrane</keyword>
<accession>A0A6J1MGF2</accession>
<gene>
    <name evidence="4" type="primary">LOC111604347</name>
</gene>
<proteinExistence type="predicted"/>
<dbReference type="OrthoDB" id="7867513at2759"/>
<dbReference type="Proteomes" id="UP000504633">
    <property type="component" value="Unplaced"/>
</dbReference>
<dbReference type="GeneID" id="111604347"/>
<evidence type="ECO:0000313" key="3">
    <source>
        <dbReference type="Proteomes" id="UP000504633"/>
    </source>
</evidence>
<feature type="signal peptide" evidence="2">
    <location>
        <begin position="1"/>
        <end position="22"/>
    </location>
</feature>
<keyword evidence="3" id="KW-1185">Reference proteome</keyword>
<dbReference type="KEGG" id="dhe:111604347"/>
<dbReference type="OMA" id="GIYCENI"/>
<evidence type="ECO:0000256" key="1">
    <source>
        <dbReference type="SAM" id="Phobius"/>
    </source>
</evidence>
<organism evidence="3 4">
    <name type="scientific">Drosophila hydei</name>
    <name type="common">Fruit fly</name>
    <dbReference type="NCBI Taxonomy" id="7224"/>
    <lineage>
        <taxon>Eukaryota</taxon>
        <taxon>Metazoa</taxon>
        <taxon>Ecdysozoa</taxon>
        <taxon>Arthropoda</taxon>
        <taxon>Hexapoda</taxon>
        <taxon>Insecta</taxon>
        <taxon>Pterygota</taxon>
        <taxon>Neoptera</taxon>
        <taxon>Endopterygota</taxon>
        <taxon>Diptera</taxon>
        <taxon>Brachycera</taxon>
        <taxon>Muscomorpha</taxon>
        <taxon>Ephydroidea</taxon>
        <taxon>Drosophilidae</taxon>
        <taxon>Drosophila</taxon>
    </lineage>
</organism>
<evidence type="ECO:0000313" key="4">
    <source>
        <dbReference type="RefSeq" id="XP_023178179.2"/>
    </source>
</evidence>